<dbReference type="PANTHER" id="PTHR43420:SF51">
    <property type="entry name" value="PEPTIDYL-LYSINE N-ACETYLTRANSFERASE YIAC"/>
    <property type="match status" value="1"/>
</dbReference>
<reference evidence="7 8" key="1">
    <citation type="submission" date="2016-04" db="EMBL/GenBank/DDBJ databases">
        <title>Complete genome sequence of Dokdonella koreensis DS-123T.</title>
        <authorList>
            <person name="Kim J.F."/>
            <person name="Lee H."/>
            <person name="Kwak M.-J."/>
        </authorList>
    </citation>
    <scope>NUCLEOTIDE SEQUENCE [LARGE SCALE GENOMIC DNA]</scope>
    <source>
        <strain evidence="7 8">DS-123</strain>
    </source>
</reference>
<dbReference type="PATRIC" id="fig|1300342.3.peg.2866"/>
<keyword evidence="8" id="KW-1185">Reference proteome</keyword>
<dbReference type="Pfam" id="PF00583">
    <property type="entry name" value="Acetyltransf_1"/>
    <property type="match status" value="1"/>
</dbReference>
<keyword evidence="4 5" id="KW-0012">Acyltransferase</keyword>
<evidence type="ECO:0000313" key="8">
    <source>
        <dbReference type="Proteomes" id="UP000076830"/>
    </source>
</evidence>
<evidence type="ECO:0000313" key="7">
    <source>
        <dbReference type="EMBL" id="ANB18931.1"/>
    </source>
</evidence>
<evidence type="ECO:0000256" key="1">
    <source>
        <dbReference type="ARBA" id="ARBA00005395"/>
    </source>
</evidence>
<dbReference type="OrthoDB" id="9796919at2"/>
<keyword evidence="3 5" id="KW-0808">Transferase</keyword>
<organism evidence="7 8">
    <name type="scientific">Dokdonella koreensis DS-123</name>
    <dbReference type="NCBI Taxonomy" id="1300342"/>
    <lineage>
        <taxon>Bacteria</taxon>
        <taxon>Pseudomonadati</taxon>
        <taxon>Pseudomonadota</taxon>
        <taxon>Gammaproteobacteria</taxon>
        <taxon>Lysobacterales</taxon>
        <taxon>Rhodanobacteraceae</taxon>
        <taxon>Dokdonella</taxon>
    </lineage>
</organism>
<dbReference type="EMBL" id="CP015249">
    <property type="protein sequence ID" value="ANB18931.1"/>
    <property type="molecule type" value="Genomic_DNA"/>
</dbReference>
<feature type="active site" description="Proton acceptor" evidence="5">
    <location>
        <position position="111"/>
    </location>
</feature>
<dbReference type="SUPFAM" id="SSF55729">
    <property type="entry name" value="Acyl-CoA N-acyltransferases (Nat)"/>
    <property type="match status" value="1"/>
</dbReference>
<evidence type="ECO:0000256" key="4">
    <source>
        <dbReference type="ARBA" id="ARBA00023315"/>
    </source>
</evidence>
<dbReference type="PANTHER" id="PTHR43420">
    <property type="entry name" value="ACETYLTRANSFERASE"/>
    <property type="match status" value="1"/>
</dbReference>
<dbReference type="InterPro" id="IPR043690">
    <property type="entry name" value="RimI"/>
</dbReference>
<dbReference type="GO" id="GO:0005737">
    <property type="term" value="C:cytoplasm"/>
    <property type="evidence" value="ECO:0007669"/>
    <property type="project" value="UniProtKB-SubCell"/>
</dbReference>
<accession>A0A160DXC7</accession>
<comment type="subcellular location">
    <subcellularLocation>
        <location evidence="5">Cytoplasm</location>
    </subcellularLocation>
</comment>
<dbReference type="InterPro" id="IPR050680">
    <property type="entry name" value="YpeA/RimI_acetyltransf"/>
</dbReference>
<dbReference type="InterPro" id="IPR016181">
    <property type="entry name" value="Acyl_CoA_acyltransferase"/>
</dbReference>
<dbReference type="RefSeq" id="WP_067649098.1">
    <property type="nucleotide sequence ID" value="NZ_CP015249.1"/>
</dbReference>
<comment type="function">
    <text evidence="5">Acetylates the N-terminal alanine of ribosomal protein bS18.</text>
</comment>
<dbReference type="InterPro" id="IPR000182">
    <property type="entry name" value="GNAT_dom"/>
</dbReference>
<dbReference type="CDD" id="cd04301">
    <property type="entry name" value="NAT_SF"/>
    <property type="match status" value="1"/>
</dbReference>
<evidence type="ECO:0000256" key="2">
    <source>
        <dbReference type="ARBA" id="ARBA00022490"/>
    </source>
</evidence>
<dbReference type="NCBIfam" id="TIGR01575">
    <property type="entry name" value="rimI"/>
    <property type="match status" value="1"/>
</dbReference>
<feature type="active site" description="Proton donor" evidence="5">
    <location>
        <position position="123"/>
    </location>
</feature>
<comment type="similarity">
    <text evidence="1 5">Belongs to the acetyltransferase family. RimI subfamily.</text>
</comment>
<dbReference type="Proteomes" id="UP000076830">
    <property type="component" value="Chromosome"/>
</dbReference>
<dbReference type="AlphaFoldDB" id="A0A160DXC7"/>
<keyword evidence="2 5" id="KW-0963">Cytoplasm</keyword>
<gene>
    <name evidence="5" type="primary">rimI</name>
    <name evidence="7" type="ORF">I596_2938</name>
</gene>
<evidence type="ECO:0000256" key="5">
    <source>
        <dbReference type="HAMAP-Rule" id="MF_02210"/>
    </source>
</evidence>
<dbReference type="HAMAP" id="MF_02210">
    <property type="entry name" value="RimI"/>
    <property type="match status" value="1"/>
</dbReference>
<name>A0A160DXC7_9GAMM</name>
<dbReference type="GO" id="GO:0008999">
    <property type="term" value="F:protein-N-terminal-alanine acetyltransferase activity"/>
    <property type="evidence" value="ECO:0007669"/>
    <property type="project" value="UniProtKB-UniRule"/>
</dbReference>
<feature type="binding site" evidence="5">
    <location>
        <position position="116"/>
    </location>
    <ligand>
        <name>acetyl-CoA</name>
        <dbReference type="ChEBI" id="CHEBI:57288"/>
    </ligand>
</feature>
<evidence type="ECO:0000256" key="3">
    <source>
        <dbReference type="ARBA" id="ARBA00022679"/>
    </source>
</evidence>
<sequence>MSAHPKPTLPDLQPMREQDVEAVAAIEQQAYEFPWSPGIFRDCLRAGYDCRSLVEDGTIIGYAILAVAAGEAHVLNVCVAPARQGRGYGRRLVRRVIDLARWHRAERIFLEVRPSNARAIALYLSLGFNEIGKRPNYYPSRRGREDAIVMAIELLDGS</sequence>
<dbReference type="KEGG" id="dko:I596_2938"/>
<dbReference type="STRING" id="1300342.I596_2938"/>
<comment type="caution">
    <text evidence="5">Lacks conserved residue(s) required for the propagation of feature annotation.</text>
</comment>
<dbReference type="EC" id="2.3.1.266" evidence="5"/>
<dbReference type="PROSITE" id="PS51186">
    <property type="entry name" value="GNAT"/>
    <property type="match status" value="1"/>
</dbReference>
<dbReference type="InterPro" id="IPR006464">
    <property type="entry name" value="AcTrfase_RimI/Ard1"/>
</dbReference>
<feature type="domain" description="N-acetyltransferase" evidence="6">
    <location>
        <begin position="10"/>
        <end position="155"/>
    </location>
</feature>
<evidence type="ECO:0000259" key="6">
    <source>
        <dbReference type="PROSITE" id="PS51186"/>
    </source>
</evidence>
<dbReference type="Gene3D" id="3.40.630.30">
    <property type="match status" value="1"/>
</dbReference>
<proteinExistence type="inferred from homology"/>
<protein>
    <recommendedName>
        <fullName evidence="5">[Ribosomal protein bS18]-alanine N-acetyltransferase</fullName>
        <ecNumber evidence="5">2.3.1.266</ecNumber>
    </recommendedName>
</protein>
<comment type="catalytic activity">
    <reaction evidence="5">
        <text>N-terminal L-alanyl-[ribosomal protein bS18] + acetyl-CoA = N-terminal N(alpha)-acetyl-L-alanyl-[ribosomal protein bS18] + CoA + H(+)</text>
        <dbReference type="Rhea" id="RHEA:43756"/>
        <dbReference type="Rhea" id="RHEA-COMP:10676"/>
        <dbReference type="Rhea" id="RHEA-COMP:10677"/>
        <dbReference type="ChEBI" id="CHEBI:15378"/>
        <dbReference type="ChEBI" id="CHEBI:57287"/>
        <dbReference type="ChEBI" id="CHEBI:57288"/>
        <dbReference type="ChEBI" id="CHEBI:64718"/>
        <dbReference type="ChEBI" id="CHEBI:83683"/>
        <dbReference type="EC" id="2.3.1.266"/>
    </reaction>
</comment>